<organism evidence="2 3">
    <name type="scientific">Petrolisthes manimaculis</name>
    <dbReference type="NCBI Taxonomy" id="1843537"/>
    <lineage>
        <taxon>Eukaryota</taxon>
        <taxon>Metazoa</taxon>
        <taxon>Ecdysozoa</taxon>
        <taxon>Arthropoda</taxon>
        <taxon>Crustacea</taxon>
        <taxon>Multicrustacea</taxon>
        <taxon>Malacostraca</taxon>
        <taxon>Eumalacostraca</taxon>
        <taxon>Eucarida</taxon>
        <taxon>Decapoda</taxon>
        <taxon>Pleocyemata</taxon>
        <taxon>Anomura</taxon>
        <taxon>Galatheoidea</taxon>
        <taxon>Porcellanidae</taxon>
        <taxon>Petrolisthes</taxon>
    </lineage>
</organism>
<feature type="compositionally biased region" description="Polar residues" evidence="1">
    <location>
        <begin position="32"/>
        <end position="46"/>
    </location>
</feature>
<keyword evidence="3" id="KW-1185">Reference proteome</keyword>
<dbReference type="EMBL" id="JAWZYT010003876">
    <property type="protein sequence ID" value="KAK4296358.1"/>
    <property type="molecule type" value="Genomic_DNA"/>
</dbReference>
<accession>A0AAE1TS98</accession>
<dbReference type="Proteomes" id="UP001292094">
    <property type="component" value="Unassembled WGS sequence"/>
</dbReference>
<evidence type="ECO:0000313" key="3">
    <source>
        <dbReference type="Proteomes" id="UP001292094"/>
    </source>
</evidence>
<protein>
    <submittedName>
        <fullName evidence="2">Uncharacterized protein</fullName>
    </submittedName>
</protein>
<feature type="region of interest" description="Disordered" evidence="1">
    <location>
        <begin position="28"/>
        <end position="95"/>
    </location>
</feature>
<comment type="caution">
    <text evidence="2">The sequence shown here is derived from an EMBL/GenBank/DDBJ whole genome shotgun (WGS) entry which is preliminary data.</text>
</comment>
<gene>
    <name evidence="2" type="ORF">Pmani_031141</name>
</gene>
<evidence type="ECO:0000256" key="1">
    <source>
        <dbReference type="SAM" id="MobiDB-lite"/>
    </source>
</evidence>
<name>A0AAE1TS98_9EUCA</name>
<feature type="compositionally biased region" description="Basic and acidic residues" evidence="1">
    <location>
        <begin position="47"/>
        <end position="60"/>
    </location>
</feature>
<reference evidence="2" key="1">
    <citation type="submission" date="2023-11" db="EMBL/GenBank/DDBJ databases">
        <title>Genome assemblies of two species of porcelain crab, Petrolisthes cinctipes and Petrolisthes manimaculis (Anomura: Porcellanidae).</title>
        <authorList>
            <person name="Angst P."/>
        </authorList>
    </citation>
    <scope>NUCLEOTIDE SEQUENCE</scope>
    <source>
        <strain evidence="2">PB745_02</strain>
        <tissue evidence="2">Gill</tissue>
    </source>
</reference>
<sequence length="147" mass="16708">MRVGVVVVAPMYYWGDVDMSCRWNSKCGAASTRGSGTRSLGESGSVTHRDVQSAEGRSDVLPHAGNRVRRWQEHAHTTTTHHSGHTQNHATPTYGYTLTTQSTTWRQSSPRATTRHLITRPYPWPRNVRTISWPCPYLSHYTTHTRY</sequence>
<dbReference type="AlphaFoldDB" id="A0AAE1TS98"/>
<proteinExistence type="predicted"/>
<evidence type="ECO:0000313" key="2">
    <source>
        <dbReference type="EMBL" id="KAK4296358.1"/>
    </source>
</evidence>